<reference evidence="1" key="1">
    <citation type="submission" date="2011-10" db="EMBL/GenBank/DDBJ databases">
        <title>Provirophages and transpovirons: unique mobilome of giant viruses.</title>
        <authorList>
            <person name="Desnues C."/>
            <person name="LaScola B."/>
            <person name="Yutin N."/>
            <person name="Fournous G."/>
            <person name="Koonin E."/>
            <person name="Raoult D."/>
        </authorList>
    </citation>
    <scope>NUCLEOTIDE SEQUENCE</scope>
    <source>
        <strain evidence="1">Mv13-c7</strain>
    </source>
</reference>
<accession>H2EBQ7</accession>
<evidence type="ECO:0000313" key="1">
    <source>
        <dbReference type="EMBL" id="AEX61830.1"/>
    </source>
</evidence>
<gene>
    <name evidence="1" type="ORF">c7_L767</name>
</gene>
<sequence>MKSIFQFFLTKSIYFLPIFDINIGYKNTSYYVDIFK</sequence>
<protein>
    <submittedName>
        <fullName evidence="1">Uncharacterized protein</fullName>
    </submittedName>
</protein>
<organism evidence="1">
    <name type="scientific">Megavirus courdo7</name>
    <dbReference type="NCBI Taxonomy" id="1128135"/>
    <lineage>
        <taxon>Viruses</taxon>
        <taxon>Varidnaviria</taxon>
        <taxon>Bamfordvirae</taxon>
        <taxon>Nucleocytoviricota</taxon>
        <taxon>Megaviricetes</taxon>
        <taxon>Imitervirales</taxon>
        <taxon>Mimiviridae</taxon>
        <taxon>Megamimivirinae</taxon>
        <taxon>Megavirus</taxon>
    </lineage>
</organism>
<dbReference type="EMBL" id="JN885991">
    <property type="protein sequence ID" value="AEX61830.1"/>
    <property type="molecule type" value="Genomic_DNA"/>
</dbReference>
<name>H2EBQ7_9VIRU</name>
<proteinExistence type="predicted"/>